<dbReference type="OMA" id="ANSSTWI"/>
<feature type="region of interest" description="Disordered" evidence="1">
    <location>
        <begin position="1"/>
        <end position="35"/>
    </location>
</feature>
<evidence type="ECO:0000256" key="1">
    <source>
        <dbReference type="SAM" id="MobiDB-lite"/>
    </source>
</evidence>
<protein>
    <submittedName>
        <fullName evidence="2">LOC107395765-like protein</fullName>
    </submittedName>
</protein>
<sequence>MSTQQEGDQTAVNREDSKLSAQEEDTAGETGRRHVDALLDISEVNFRKEQEPFEDHDYSGWEEAVTGWSRAAPSCILQIHSKLKHKEADHPTLLSADQTPSKADISTSTSELHRKSHVDLADCNKSVSPNKQINSLDPTELCSTSRGTTEFLFKEKAERPFGDKHVWPYHFSPQYTMHENRHTMPQKPSHKPINKLVPIKNIVFPPPMPPQIIPKVSCNFCRCRQTQNNKNHGENMFMLDNRRGQRGTGVDSLLTSKSHSWQHNPQMISTLNVSNPTRNQLHPEAVHPTRYSQAVVQPHMPPRYLLS</sequence>
<dbReference type="AlphaFoldDB" id="A0A1A8AMQ9"/>
<evidence type="ECO:0000313" key="2">
    <source>
        <dbReference type="EMBL" id="KAF7212898.1"/>
    </source>
</evidence>
<dbReference type="KEGG" id="nfu:107395765"/>
<feature type="compositionally biased region" description="Polar residues" evidence="1">
    <location>
        <begin position="1"/>
        <end position="12"/>
    </location>
</feature>
<dbReference type="EMBL" id="JAAVVJ010000011">
    <property type="protein sequence ID" value="KAF7212898.1"/>
    <property type="molecule type" value="Genomic_DNA"/>
</dbReference>
<evidence type="ECO:0000313" key="3">
    <source>
        <dbReference type="EMBL" id="SBP56482.1"/>
    </source>
</evidence>
<feature type="compositionally biased region" description="Polar residues" evidence="1">
    <location>
        <begin position="95"/>
        <end position="110"/>
    </location>
</feature>
<accession>A0A1A8AMQ9</accession>
<dbReference type="EMBL" id="HAEJ01006113">
    <property type="protein sequence ID" value="SBS46570.1"/>
    <property type="molecule type" value="Transcribed_RNA"/>
</dbReference>
<dbReference type="OrthoDB" id="9943020at2759"/>
<proteinExistence type="predicted"/>
<reference evidence="3" key="1">
    <citation type="submission" date="2016-05" db="EMBL/GenBank/DDBJ databases">
        <authorList>
            <person name="Lavstsen T."/>
            <person name="Jespersen J.S."/>
        </authorList>
    </citation>
    <scope>NUCLEOTIDE SEQUENCE</scope>
    <source>
        <tissue evidence="3">Brain</tissue>
    </source>
</reference>
<organism evidence="3">
    <name type="scientific">Nothobranchius furzeri</name>
    <name type="common">Turquoise killifish</name>
    <dbReference type="NCBI Taxonomy" id="105023"/>
    <lineage>
        <taxon>Eukaryota</taxon>
        <taxon>Metazoa</taxon>
        <taxon>Chordata</taxon>
        <taxon>Craniata</taxon>
        <taxon>Vertebrata</taxon>
        <taxon>Euteleostomi</taxon>
        <taxon>Actinopterygii</taxon>
        <taxon>Neopterygii</taxon>
        <taxon>Teleostei</taxon>
        <taxon>Neoteleostei</taxon>
        <taxon>Acanthomorphata</taxon>
        <taxon>Ovalentaria</taxon>
        <taxon>Atherinomorphae</taxon>
        <taxon>Cyprinodontiformes</taxon>
        <taxon>Nothobranchiidae</taxon>
        <taxon>Nothobranchius</taxon>
    </lineage>
</organism>
<reference evidence="3" key="2">
    <citation type="submission" date="2016-06" db="EMBL/GenBank/DDBJ databases">
        <title>The genome of a short-lived fish provides insights into sex chromosome evolution and the genetic control of aging.</title>
        <authorList>
            <person name="Reichwald K."/>
            <person name="Felder M."/>
            <person name="Petzold A."/>
            <person name="Koch P."/>
            <person name="Groth M."/>
            <person name="Platzer M."/>
        </authorList>
    </citation>
    <scope>NUCLEOTIDE SEQUENCE</scope>
    <source>
        <tissue evidence="3">Brain</tissue>
    </source>
</reference>
<dbReference type="EMBL" id="HADY01017997">
    <property type="protein sequence ID" value="SBP56482.1"/>
    <property type="molecule type" value="Transcribed_RNA"/>
</dbReference>
<reference evidence="2" key="3">
    <citation type="submission" date="2020-03" db="EMBL/GenBank/DDBJ databases">
        <title>Intra-Species Differences in Population Size shape Life History and Genome Evolution.</title>
        <authorList>
            <person name="Willemsen D."/>
            <person name="Cui R."/>
            <person name="Valenzano D.R."/>
        </authorList>
    </citation>
    <scope>NUCLEOTIDE SEQUENCE</scope>
    <source>
        <strain evidence="2">GRZ</strain>
        <tissue evidence="2">Whole</tissue>
    </source>
</reference>
<dbReference type="Pfam" id="PF15032">
    <property type="entry name" value="DUF4529"/>
    <property type="match status" value="1"/>
</dbReference>
<dbReference type="Proteomes" id="UP000822369">
    <property type="component" value="Chromosome 11"/>
</dbReference>
<gene>
    <name evidence="3" type="primary">Nfu_g_1_017432</name>
    <name evidence="2" type="ORF">G4P62_018068</name>
</gene>
<dbReference type="InterPro" id="IPR027836">
    <property type="entry name" value="DUF4529"/>
</dbReference>
<feature type="region of interest" description="Disordered" evidence="1">
    <location>
        <begin position="92"/>
        <end position="115"/>
    </location>
</feature>
<name>A0A1A8AMQ9_NOTFU</name>